<dbReference type="InterPro" id="IPR036890">
    <property type="entry name" value="HATPase_C_sf"/>
</dbReference>
<comment type="caution">
    <text evidence="12">The sequence shown here is derived from an EMBL/GenBank/DDBJ whole genome shotgun (WGS) entry which is preliminary data.</text>
</comment>
<dbReference type="Proteomes" id="UP000179129">
    <property type="component" value="Unassembled WGS sequence"/>
</dbReference>
<feature type="transmembrane region" description="Helical" evidence="9">
    <location>
        <begin position="44"/>
        <end position="62"/>
    </location>
</feature>
<keyword evidence="3" id="KW-0597">Phosphoprotein</keyword>
<evidence type="ECO:0000256" key="3">
    <source>
        <dbReference type="ARBA" id="ARBA00022553"/>
    </source>
</evidence>
<evidence type="ECO:0000256" key="6">
    <source>
        <dbReference type="ARBA" id="ARBA00022777"/>
    </source>
</evidence>
<dbReference type="InterPro" id="IPR004358">
    <property type="entry name" value="Sig_transdc_His_kin-like_C"/>
</dbReference>
<name>A0A1F5YPC8_9BACT</name>
<dbReference type="SMART" id="SM00091">
    <property type="entry name" value="PAS"/>
    <property type="match status" value="1"/>
</dbReference>
<evidence type="ECO:0000256" key="4">
    <source>
        <dbReference type="ARBA" id="ARBA00022679"/>
    </source>
</evidence>
<dbReference type="Gene3D" id="1.10.287.130">
    <property type="match status" value="1"/>
</dbReference>
<evidence type="ECO:0000256" key="1">
    <source>
        <dbReference type="ARBA" id="ARBA00000085"/>
    </source>
</evidence>
<sequence>MLFYLEARPGRVAEVSPMIRIPGLRKVSWSPPAFSYRLLIKWWMLLRVVLVSTTMTVVWFFFSKSAPSPVGFFLPPSITFITVVVSFLFYRLAKRDQPPDIHYFFQYTFDISLISLLNLITIPVDVNFVPLYVLAIAVASILSFRPGAFYAATVTSIFYLPVGLRVLHLGFSFRDVIQLDILYLSDRWIWLNVGLQVFLFYTIAAITSFLSLKLRSTGTELEDTRRLLRQYRLDTNEILQTINSGLLTCNTEGMVVYANAAAQGILGLKPERMLGYKAEQLFSRNCPEIPRIILLATQEQIVVQHRTVELVKNDEKVPLAVSSSLLREQSGRPRGVSLIFEDITIEAKARELELRGSKLEAVAELAASLAHEIKNPLASIRSAVEMIRDKSSTGAASDKLMGCIIKESDRLTELLKQFLQFSSYSFGPAEQVRLAEVLDEVIQSVSHHPEWRGDIRIEISEEVTAMRILAHRAALSQVFFNLLINAAQVTGPAGEKVSRIGLTGADRRRYGRPGDMPDKHFHRLCLYDDGPGVEPALREKIFEPFYSTRKGGFGLGLAVVHRIISALGGVVHVEDSPFGSGAAFIIYLPQDSAGESINGAAGLGGIKELSRDRILKTGAGGK</sequence>
<feature type="transmembrane region" description="Helical" evidence="9">
    <location>
        <begin position="188"/>
        <end position="212"/>
    </location>
</feature>
<dbReference type="Gene3D" id="3.30.565.10">
    <property type="entry name" value="Histidine kinase-like ATPase, C-terminal domain"/>
    <property type="match status" value="1"/>
</dbReference>
<dbReference type="CDD" id="cd00082">
    <property type="entry name" value="HisKA"/>
    <property type="match status" value="1"/>
</dbReference>
<dbReference type="PRINTS" id="PR00344">
    <property type="entry name" value="BCTRLSENSOR"/>
</dbReference>
<evidence type="ECO:0000313" key="12">
    <source>
        <dbReference type="EMBL" id="OGG02068.1"/>
    </source>
</evidence>
<dbReference type="SUPFAM" id="SSF55874">
    <property type="entry name" value="ATPase domain of HSP90 chaperone/DNA topoisomerase II/histidine kinase"/>
    <property type="match status" value="1"/>
</dbReference>
<dbReference type="InterPro" id="IPR003661">
    <property type="entry name" value="HisK_dim/P_dom"/>
</dbReference>
<dbReference type="Pfam" id="PF02518">
    <property type="entry name" value="HATPase_c"/>
    <property type="match status" value="1"/>
</dbReference>
<keyword evidence="4" id="KW-0808">Transferase</keyword>
<keyword evidence="9" id="KW-0812">Transmembrane</keyword>
<dbReference type="PANTHER" id="PTHR43065">
    <property type="entry name" value="SENSOR HISTIDINE KINASE"/>
    <property type="match status" value="1"/>
</dbReference>
<evidence type="ECO:0000256" key="9">
    <source>
        <dbReference type="SAM" id="Phobius"/>
    </source>
</evidence>
<dbReference type="EC" id="2.7.13.3" evidence="2"/>
<proteinExistence type="predicted"/>
<dbReference type="GO" id="GO:0000155">
    <property type="term" value="F:phosphorelay sensor kinase activity"/>
    <property type="evidence" value="ECO:0007669"/>
    <property type="project" value="InterPro"/>
</dbReference>
<feature type="domain" description="PAS" evidence="11">
    <location>
        <begin position="237"/>
        <end position="275"/>
    </location>
</feature>
<keyword evidence="6" id="KW-0418">Kinase</keyword>
<dbReference type="Gene3D" id="3.30.450.20">
    <property type="entry name" value="PAS domain"/>
    <property type="match status" value="1"/>
</dbReference>
<dbReference type="STRING" id="1817867.A3F83_10975"/>
<evidence type="ECO:0000259" key="11">
    <source>
        <dbReference type="PROSITE" id="PS50112"/>
    </source>
</evidence>
<dbReference type="PROSITE" id="PS50112">
    <property type="entry name" value="PAS"/>
    <property type="match status" value="1"/>
</dbReference>
<dbReference type="InterPro" id="IPR035965">
    <property type="entry name" value="PAS-like_dom_sf"/>
</dbReference>
<keyword evidence="9" id="KW-0472">Membrane</keyword>
<evidence type="ECO:0000256" key="5">
    <source>
        <dbReference type="ARBA" id="ARBA00022741"/>
    </source>
</evidence>
<dbReference type="GO" id="GO:0005524">
    <property type="term" value="F:ATP binding"/>
    <property type="evidence" value="ECO:0007669"/>
    <property type="project" value="UniProtKB-KW"/>
</dbReference>
<feature type="transmembrane region" description="Helical" evidence="9">
    <location>
        <begin position="74"/>
        <end position="92"/>
    </location>
</feature>
<dbReference type="InterPro" id="IPR003594">
    <property type="entry name" value="HATPase_dom"/>
</dbReference>
<keyword evidence="7" id="KW-0067">ATP-binding</keyword>
<dbReference type="SMART" id="SM00387">
    <property type="entry name" value="HATPase_c"/>
    <property type="match status" value="1"/>
</dbReference>
<evidence type="ECO:0000259" key="10">
    <source>
        <dbReference type="PROSITE" id="PS50109"/>
    </source>
</evidence>
<dbReference type="PANTHER" id="PTHR43065:SF10">
    <property type="entry name" value="PEROXIDE STRESS-ACTIVATED HISTIDINE KINASE MAK3"/>
    <property type="match status" value="1"/>
</dbReference>
<comment type="catalytic activity">
    <reaction evidence="1">
        <text>ATP + protein L-histidine = ADP + protein N-phospho-L-histidine.</text>
        <dbReference type="EC" id="2.7.13.3"/>
    </reaction>
</comment>
<organism evidence="12 13">
    <name type="scientific">Candidatus Glassbacteria bacterium RIFCSPLOWO2_12_FULL_58_11</name>
    <dbReference type="NCBI Taxonomy" id="1817867"/>
    <lineage>
        <taxon>Bacteria</taxon>
        <taxon>Candidatus Glassiibacteriota</taxon>
    </lineage>
</organism>
<dbReference type="EMBL" id="MFIX01000198">
    <property type="protein sequence ID" value="OGG02068.1"/>
    <property type="molecule type" value="Genomic_DNA"/>
</dbReference>
<accession>A0A1F5YPC8</accession>
<keyword evidence="9" id="KW-1133">Transmembrane helix</keyword>
<dbReference type="PROSITE" id="PS50109">
    <property type="entry name" value="HIS_KIN"/>
    <property type="match status" value="1"/>
</dbReference>
<evidence type="ECO:0000256" key="8">
    <source>
        <dbReference type="ARBA" id="ARBA00023012"/>
    </source>
</evidence>
<dbReference type="CDD" id="cd00130">
    <property type="entry name" value="PAS"/>
    <property type="match status" value="1"/>
</dbReference>
<dbReference type="InterPro" id="IPR005467">
    <property type="entry name" value="His_kinase_dom"/>
</dbReference>
<dbReference type="InterPro" id="IPR036097">
    <property type="entry name" value="HisK_dim/P_sf"/>
</dbReference>
<evidence type="ECO:0000313" key="13">
    <source>
        <dbReference type="Proteomes" id="UP000179129"/>
    </source>
</evidence>
<evidence type="ECO:0000256" key="2">
    <source>
        <dbReference type="ARBA" id="ARBA00012438"/>
    </source>
</evidence>
<dbReference type="NCBIfam" id="TIGR00229">
    <property type="entry name" value="sensory_box"/>
    <property type="match status" value="1"/>
</dbReference>
<keyword evidence="8" id="KW-0902">Two-component regulatory system</keyword>
<dbReference type="Pfam" id="PF13426">
    <property type="entry name" value="PAS_9"/>
    <property type="match status" value="1"/>
</dbReference>
<dbReference type="AlphaFoldDB" id="A0A1F5YPC8"/>
<evidence type="ECO:0000256" key="7">
    <source>
        <dbReference type="ARBA" id="ARBA00022840"/>
    </source>
</evidence>
<reference evidence="12 13" key="1">
    <citation type="journal article" date="2016" name="Nat. Commun.">
        <title>Thousands of microbial genomes shed light on interconnected biogeochemical processes in an aquifer system.</title>
        <authorList>
            <person name="Anantharaman K."/>
            <person name="Brown C.T."/>
            <person name="Hug L.A."/>
            <person name="Sharon I."/>
            <person name="Castelle C.J."/>
            <person name="Probst A.J."/>
            <person name="Thomas B.C."/>
            <person name="Singh A."/>
            <person name="Wilkins M.J."/>
            <person name="Karaoz U."/>
            <person name="Brodie E.L."/>
            <person name="Williams K.H."/>
            <person name="Hubbard S.S."/>
            <person name="Banfield J.F."/>
        </authorList>
    </citation>
    <scope>NUCLEOTIDE SEQUENCE [LARGE SCALE GENOMIC DNA]</scope>
</reference>
<dbReference type="SUPFAM" id="SSF55785">
    <property type="entry name" value="PYP-like sensor domain (PAS domain)"/>
    <property type="match status" value="1"/>
</dbReference>
<keyword evidence="5" id="KW-0547">Nucleotide-binding</keyword>
<gene>
    <name evidence="12" type="ORF">A3F83_10975</name>
</gene>
<protein>
    <recommendedName>
        <fullName evidence="2">histidine kinase</fullName>
        <ecNumber evidence="2">2.7.13.3</ecNumber>
    </recommendedName>
</protein>
<feature type="domain" description="Histidine kinase" evidence="10">
    <location>
        <begin position="368"/>
        <end position="592"/>
    </location>
</feature>
<dbReference type="SUPFAM" id="SSF47384">
    <property type="entry name" value="Homodimeric domain of signal transducing histidine kinase"/>
    <property type="match status" value="1"/>
</dbReference>
<dbReference type="InterPro" id="IPR000014">
    <property type="entry name" value="PAS"/>
</dbReference>
<dbReference type="SMART" id="SM00388">
    <property type="entry name" value="HisKA"/>
    <property type="match status" value="1"/>
</dbReference>
<feature type="transmembrane region" description="Helical" evidence="9">
    <location>
        <begin position="149"/>
        <end position="168"/>
    </location>
</feature>
<dbReference type="Pfam" id="PF00512">
    <property type="entry name" value="HisKA"/>
    <property type="match status" value="1"/>
</dbReference>